<dbReference type="GO" id="GO:0035099">
    <property type="term" value="P:hemocyte migration"/>
    <property type="evidence" value="ECO:0007669"/>
    <property type="project" value="UniProtKB-ARBA"/>
</dbReference>
<reference evidence="3" key="1">
    <citation type="submission" date="2016-03" db="EMBL/GenBank/DDBJ databases">
        <title>RNAseq analyses of the sensorial organs of adult female Aedes albopictus.</title>
        <authorList>
            <person name="Fabrizio L."/>
            <person name="Ribeiro J.M."/>
            <person name="Arca B."/>
        </authorList>
    </citation>
    <scope>NUCLEOTIDE SEQUENCE</scope>
</reference>
<dbReference type="SUPFAM" id="SSF52540">
    <property type="entry name" value="P-loop containing nucleoside triphosphate hydrolases"/>
    <property type="match status" value="1"/>
</dbReference>
<dbReference type="InterPro" id="IPR027417">
    <property type="entry name" value="P-loop_NTPase"/>
</dbReference>
<dbReference type="GO" id="GO:0022412">
    <property type="term" value="P:cellular process involved in reproduction in multicellular organism"/>
    <property type="evidence" value="ECO:0007669"/>
    <property type="project" value="UniProtKB-ARBA"/>
</dbReference>
<name>A0A1W7R8Y5_AEDAL</name>
<dbReference type="InterPro" id="IPR001806">
    <property type="entry name" value="Small_GTPase"/>
</dbReference>
<dbReference type="GO" id="GO:0001667">
    <property type="term" value="P:ameboidal-type cell migration"/>
    <property type="evidence" value="ECO:0007669"/>
    <property type="project" value="UniProtKB-ARBA"/>
</dbReference>
<dbReference type="GO" id="GO:0007264">
    <property type="term" value="P:small GTPase-mediated signal transduction"/>
    <property type="evidence" value="ECO:0007669"/>
    <property type="project" value="InterPro"/>
</dbReference>
<keyword evidence="1" id="KW-0547">Nucleotide-binding</keyword>
<dbReference type="VEuPathDB" id="VectorBase:AALF006670"/>
<dbReference type="VEuPathDB" id="VectorBase:AALC636_012522"/>
<dbReference type="SMART" id="SM00174">
    <property type="entry name" value="RHO"/>
    <property type="match status" value="1"/>
</dbReference>
<dbReference type="Gene3D" id="3.40.50.300">
    <property type="entry name" value="P-loop containing nucleotide triphosphate hydrolases"/>
    <property type="match status" value="1"/>
</dbReference>
<dbReference type="AlphaFoldDB" id="A0A1W7R8Y5"/>
<evidence type="ECO:0000256" key="1">
    <source>
        <dbReference type="ARBA" id="ARBA00022741"/>
    </source>
</evidence>
<dbReference type="EMBL" id="GEHC01000026">
    <property type="protein sequence ID" value="JAV47619.1"/>
    <property type="molecule type" value="Transcribed_RNA"/>
</dbReference>
<dbReference type="GO" id="GO:0003924">
    <property type="term" value="F:GTPase activity"/>
    <property type="evidence" value="ECO:0007669"/>
    <property type="project" value="InterPro"/>
</dbReference>
<dbReference type="VEuPathDB" id="VectorBase:AALFPA_074916"/>
<dbReference type="CDD" id="cd00157">
    <property type="entry name" value="Rho"/>
    <property type="match status" value="1"/>
</dbReference>
<dbReference type="SMART" id="SM00173">
    <property type="entry name" value="RAS"/>
    <property type="match status" value="1"/>
</dbReference>
<dbReference type="GO" id="GO:0035006">
    <property type="term" value="P:melanization defense response"/>
    <property type="evidence" value="ECO:0007669"/>
    <property type="project" value="UniProtKB-ARBA"/>
</dbReference>
<dbReference type="PANTHER" id="PTHR24072">
    <property type="entry name" value="RHO FAMILY GTPASE"/>
    <property type="match status" value="1"/>
</dbReference>
<dbReference type="InterPro" id="IPR005225">
    <property type="entry name" value="Small_GTP-bd"/>
</dbReference>
<dbReference type="PROSITE" id="PS51421">
    <property type="entry name" value="RAS"/>
    <property type="match status" value="1"/>
</dbReference>
<organism evidence="3">
    <name type="scientific">Aedes albopictus</name>
    <name type="common">Asian tiger mosquito</name>
    <name type="synonym">Stegomyia albopicta</name>
    <dbReference type="NCBI Taxonomy" id="7160"/>
    <lineage>
        <taxon>Eukaryota</taxon>
        <taxon>Metazoa</taxon>
        <taxon>Ecdysozoa</taxon>
        <taxon>Arthropoda</taxon>
        <taxon>Hexapoda</taxon>
        <taxon>Insecta</taxon>
        <taxon>Pterygota</taxon>
        <taxon>Neoptera</taxon>
        <taxon>Endopterygota</taxon>
        <taxon>Diptera</taxon>
        <taxon>Nematocera</taxon>
        <taxon>Culicoidea</taxon>
        <taxon>Culicidae</taxon>
        <taxon>Culicinae</taxon>
        <taxon>Aedini</taxon>
        <taxon>Aedes</taxon>
        <taxon>Stegomyia</taxon>
    </lineage>
</organism>
<dbReference type="InterPro" id="IPR003578">
    <property type="entry name" value="Small_GTPase_Rho"/>
</dbReference>
<dbReference type="NCBIfam" id="TIGR00231">
    <property type="entry name" value="small_GTP"/>
    <property type="match status" value="1"/>
</dbReference>
<dbReference type="Pfam" id="PF00071">
    <property type="entry name" value="Ras"/>
    <property type="match status" value="1"/>
</dbReference>
<dbReference type="PRINTS" id="PR00449">
    <property type="entry name" value="RASTRNSFRMNG"/>
</dbReference>
<proteinExistence type="predicted"/>
<protein>
    <submittedName>
        <fullName evidence="3">Putative ras similarity family</fullName>
    </submittedName>
</protein>
<dbReference type="PROSITE" id="PS51419">
    <property type="entry name" value="RAB"/>
    <property type="match status" value="1"/>
</dbReference>
<dbReference type="SMART" id="SM00175">
    <property type="entry name" value="RAB"/>
    <property type="match status" value="1"/>
</dbReference>
<dbReference type="PROSITE" id="PS51420">
    <property type="entry name" value="RHO"/>
    <property type="match status" value="1"/>
</dbReference>
<sequence>MWYKKLNIIMVGGIVGKTCLVNTYMAGSFVDTWTATEYDIKSIEMTMNGHRHTIQLYDTGAHDDIERLRQMFYKQAHCFLLCYSINDRYSYENITEKWIPEIIAVKRVPIVLIATKLDLRNNLKTEVSSAEGEALKRKINANSFVECSAKQGINVELALEEAVRACYEGVPVLEKKDRCSIS</sequence>
<accession>A0A1W7R8Y5</accession>
<keyword evidence="2" id="KW-0342">GTP-binding</keyword>
<dbReference type="GO" id="GO:0003006">
    <property type="term" value="P:developmental process involved in reproduction"/>
    <property type="evidence" value="ECO:0007669"/>
    <property type="project" value="UniProtKB-ARBA"/>
</dbReference>
<dbReference type="GO" id="GO:0005525">
    <property type="term" value="F:GTP binding"/>
    <property type="evidence" value="ECO:0007669"/>
    <property type="project" value="UniProtKB-KW"/>
</dbReference>
<evidence type="ECO:0000256" key="2">
    <source>
        <dbReference type="ARBA" id="ARBA00023134"/>
    </source>
</evidence>
<evidence type="ECO:0000313" key="3">
    <source>
        <dbReference type="EMBL" id="JAV47619.1"/>
    </source>
</evidence>